<accession>A0A1A9N8W4</accession>
<proteinExistence type="predicted"/>
<dbReference type="STRING" id="1462993.A6V36_08885"/>
<feature type="domain" description="Response regulatory" evidence="3">
    <location>
        <begin position="3"/>
        <end position="117"/>
    </location>
</feature>
<evidence type="ECO:0000259" key="3">
    <source>
        <dbReference type="PROSITE" id="PS50110"/>
    </source>
</evidence>
<protein>
    <submittedName>
        <fullName evidence="5">Two-component system response regulator</fullName>
    </submittedName>
</protein>
<gene>
    <name evidence="4" type="ORF">A6V36_08885</name>
    <name evidence="5" type="ORF">A6V37_03220</name>
</gene>
<keyword evidence="1 2" id="KW-0597">Phosphoprotein</keyword>
<keyword evidence="6" id="KW-1185">Reference proteome</keyword>
<dbReference type="EMBL" id="LXKA01000221">
    <property type="protein sequence ID" value="OAJ61121.1"/>
    <property type="molecule type" value="Genomic_DNA"/>
</dbReference>
<comment type="caution">
    <text evidence="5">The sequence shown here is derived from an EMBL/GenBank/DDBJ whole genome shotgun (WGS) entry which is preliminary data.</text>
</comment>
<dbReference type="SMART" id="SM00448">
    <property type="entry name" value="REC"/>
    <property type="match status" value="1"/>
</dbReference>
<dbReference type="InterPro" id="IPR050595">
    <property type="entry name" value="Bact_response_regulator"/>
</dbReference>
<dbReference type="PROSITE" id="PS50110">
    <property type="entry name" value="RESPONSE_REGULATORY"/>
    <property type="match status" value="1"/>
</dbReference>
<dbReference type="GO" id="GO:0000160">
    <property type="term" value="P:phosphorelay signal transduction system"/>
    <property type="evidence" value="ECO:0007669"/>
    <property type="project" value="InterPro"/>
</dbReference>
<name>A0A1A9N8W4_9BURK</name>
<evidence type="ECO:0000313" key="5">
    <source>
        <dbReference type="EMBL" id="OAJ61121.1"/>
    </source>
</evidence>
<organism evidence="5 7">
    <name type="scientific">Paraburkholderia ginsengiterrae</name>
    <dbReference type="NCBI Taxonomy" id="1462993"/>
    <lineage>
        <taxon>Bacteria</taxon>
        <taxon>Pseudomonadati</taxon>
        <taxon>Pseudomonadota</taxon>
        <taxon>Betaproteobacteria</taxon>
        <taxon>Burkholderiales</taxon>
        <taxon>Burkholderiaceae</taxon>
        <taxon>Paraburkholderia</taxon>
    </lineage>
</organism>
<dbReference type="Gene3D" id="3.40.50.2300">
    <property type="match status" value="1"/>
</dbReference>
<dbReference type="InterPro" id="IPR001789">
    <property type="entry name" value="Sig_transdc_resp-reg_receiver"/>
</dbReference>
<dbReference type="Proteomes" id="UP000078116">
    <property type="component" value="Unassembled WGS sequence"/>
</dbReference>
<sequence length="124" mass="13395">MSVVCIVDDDASVRSGVGNLLKAVGYTAVTFASGEEFLASPMVDEALCVLLDVKMQGMQGLEVQRQLNAEHRSIPVVFMSAHGDDDSVQRALRHGAVGFLRKPFAEELLLDSIELAIARVSRAH</sequence>
<dbReference type="PANTHER" id="PTHR44591:SF25">
    <property type="entry name" value="CHEMOTAXIS TWO-COMPONENT RESPONSE REGULATOR"/>
    <property type="match status" value="1"/>
</dbReference>
<feature type="modified residue" description="4-aspartylphosphate" evidence="2">
    <location>
        <position position="52"/>
    </location>
</feature>
<dbReference type="RefSeq" id="WP_064270485.1">
    <property type="nucleotide sequence ID" value="NZ_LXJZ01000198.1"/>
</dbReference>
<dbReference type="Proteomes" id="UP000077961">
    <property type="component" value="Unassembled WGS sequence"/>
</dbReference>
<dbReference type="OrthoDB" id="9103936at2"/>
<dbReference type="InterPro" id="IPR011006">
    <property type="entry name" value="CheY-like_superfamily"/>
</dbReference>
<reference evidence="6 7" key="1">
    <citation type="submission" date="2016-04" db="EMBL/GenBank/DDBJ databases">
        <title>Reclassification of Paraburkholderia panaciterrae (Farh et al. 2015) Dobritsa &amp; Samadpour 2016 as a later homotypic synonym of Paraburkholderia ginsengiterrae (Farh et al. 2015) Dobritsa &amp; Samadpour 2016.</title>
        <authorList>
            <person name="Dobritsa A.P."/>
            <person name="Kutumbaka K."/>
            <person name="Samadpour M."/>
        </authorList>
    </citation>
    <scope>NUCLEOTIDE SEQUENCE [LARGE SCALE GENOMIC DNA]</scope>
    <source>
        <strain evidence="5 7">DCY85</strain>
        <strain evidence="4 6">DCY85-1</strain>
    </source>
</reference>
<dbReference type="AlphaFoldDB" id="A0A1A9N8W4"/>
<dbReference type="EMBL" id="LXJZ01000198">
    <property type="protein sequence ID" value="OAJ54937.1"/>
    <property type="molecule type" value="Genomic_DNA"/>
</dbReference>
<dbReference type="SUPFAM" id="SSF52172">
    <property type="entry name" value="CheY-like"/>
    <property type="match status" value="1"/>
</dbReference>
<evidence type="ECO:0000256" key="2">
    <source>
        <dbReference type="PROSITE-ProRule" id="PRU00169"/>
    </source>
</evidence>
<evidence type="ECO:0000313" key="4">
    <source>
        <dbReference type="EMBL" id="OAJ54937.1"/>
    </source>
</evidence>
<evidence type="ECO:0000256" key="1">
    <source>
        <dbReference type="ARBA" id="ARBA00022553"/>
    </source>
</evidence>
<evidence type="ECO:0000313" key="6">
    <source>
        <dbReference type="Proteomes" id="UP000077961"/>
    </source>
</evidence>
<dbReference type="Pfam" id="PF00072">
    <property type="entry name" value="Response_reg"/>
    <property type="match status" value="1"/>
</dbReference>
<dbReference type="PANTHER" id="PTHR44591">
    <property type="entry name" value="STRESS RESPONSE REGULATOR PROTEIN 1"/>
    <property type="match status" value="1"/>
</dbReference>
<evidence type="ECO:0000313" key="7">
    <source>
        <dbReference type="Proteomes" id="UP000078116"/>
    </source>
</evidence>